<feature type="DNA-binding region" description="OmpR/PhoB-type" evidence="7">
    <location>
        <begin position="124"/>
        <end position="222"/>
    </location>
</feature>
<reference evidence="11" key="1">
    <citation type="submission" date="2017-10" db="EMBL/GenBank/DDBJ databases">
        <authorList>
            <person name="Toshchakov S.V."/>
            <person name="Goeva M.A."/>
        </authorList>
    </citation>
    <scope>NUCLEOTIDE SEQUENCE [LARGE SCALE GENOMIC DNA]</scope>
    <source>
        <strain evidence="11">JR1/69-1-13</strain>
    </source>
</reference>
<dbReference type="PANTHER" id="PTHR48111:SF22">
    <property type="entry name" value="REGULATOR OF RPOS"/>
    <property type="match status" value="1"/>
</dbReference>
<gene>
    <name evidence="10" type="ORF">CR165_13255</name>
</gene>
<dbReference type="InterPro" id="IPR011006">
    <property type="entry name" value="CheY-like_superfamily"/>
</dbReference>
<dbReference type="GO" id="GO:0000976">
    <property type="term" value="F:transcription cis-regulatory region binding"/>
    <property type="evidence" value="ECO:0007669"/>
    <property type="project" value="TreeGrafter"/>
</dbReference>
<accession>A0A2U1V2Y6</accession>
<dbReference type="RefSeq" id="WP_109517484.1">
    <property type="nucleotide sequence ID" value="NZ_JBHSCH010000065.1"/>
</dbReference>
<evidence type="ECO:0000256" key="2">
    <source>
        <dbReference type="ARBA" id="ARBA00023012"/>
    </source>
</evidence>
<feature type="domain" description="OmpR/PhoB-type" evidence="9">
    <location>
        <begin position="124"/>
        <end position="222"/>
    </location>
</feature>
<evidence type="ECO:0000313" key="11">
    <source>
        <dbReference type="Proteomes" id="UP000245048"/>
    </source>
</evidence>
<evidence type="ECO:0000259" key="8">
    <source>
        <dbReference type="PROSITE" id="PS50110"/>
    </source>
</evidence>
<keyword evidence="5" id="KW-0804">Transcription</keyword>
<dbReference type="AlphaFoldDB" id="A0A2U1V2Y6"/>
<dbReference type="SUPFAM" id="SSF46894">
    <property type="entry name" value="C-terminal effector domain of the bipartite response regulators"/>
    <property type="match status" value="1"/>
</dbReference>
<keyword evidence="4 7" id="KW-0238">DNA-binding</keyword>
<dbReference type="Pfam" id="PF00486">
    <property type="entry name" value="Trans_reg_C"/>
    <property type="match status" value="1"/>
</dbReference>
<evidence type="ECO:0000256" key="3">
    <source>
        <dbReference type="ARBA" id="ARBA00023015"/>
    </source>
</evidence>
<dbReference type="InterPro" id="IPR001867">
    <property type="entry name" value="OmpR/PhoB-type_DNA-bd"/>
</dbReference>
<sequence length="257" mass="28142">MLILAASLLASPQGLHRDLTRLGHVCDVATPFCETASIAQFSGPYDAIVLQANDNAAEAIAVLREIRGRGLRVPVVILASRLRVEEEQAAFNHGADDVLTMPVSTQLLVVRLQAIQRRVLGHASAVLNCGNVTLDQAQRHVMVDGRHVRLTAREFEVLETLMLRPGMLLTKEQFMSRAYGLNEGPNVRVLDVFVCKLRRKLAAAGAAEIVRTVWGSGYVLREPAEADVAQARQRFFAGQPRQRRAHLLPEAFAAAVA</sequence>
<keyword evidence="1" id="KW-0597">Phosphoprotein</keyword>
<dbReference type="FunFam" id="1.10.10.10:FF:000052">
    <property type="entry name" value="Cell cycle response regulator"/>
    <property type="match status" value="1"/>
</dbReference>
<organism evidence="10 11">
    <name type="scientific">Teichococcus aestuarii</name>
    <dbReference type="NCBI Taxonomy" id="568898"/>
    <lineage>
        <taxon>Bacteria</taxon>
        <taxon>Pseudomonadati</taxon>
        <taxon>Pseudomonadota</taxon>
        <taxon>Alphaproteobacteria</taxon>
        <taxon>Acetobacterales</taxon>
        <taxon>Roseomonadaceae</taxon>
        <taxon>Roseomonas</taxon>
    </lineage>
</organism>
<dbReference type="SMART" id="SM00862">
    <property type="entry name" value="Trans_reg_C"/>
    <property type="match status" value="1"/>
</dbReference>
<dbReference type="InterPro" id="IPR001789">
    <property type="entry name" value="Sig_transdc_resp-reg_receiver"/>
</dbReference>
<dbReference type="Proteomes" id="UP000245048">
    <property type="component" value="Unassembled WGS sequence"/>
</dbReference>
<dbReference type="InterPro" id="IPR016032">
    <property type="entry name" value="Sig_transdc_resp-reg_C-effctor"/>
</dbReference>
<proteinExistence type="predicted"/>
<evidence type="ECO:0000256" key="5">
    <source>
        <dbReference type="ARBA" id="ARBA00023163"/>
    </source>
</evidence>
<dbReference type="GO" id="GO:0006355">
    <property type="term" value="P:regulation of DNA-templated transcription"/>
    <property type="evidence" value="ECO:0007669"/>
    <property type="project" value="InterPro"/>
</dbReference>
<dbReference type="OrthoDB" id="7251721at2"/>
<evidence type="ECO:0000256" key="6">
    <source>
        <dbReference type="PROSITE-ProRule" id="PRU00169"/>
    </source>
</evidence>
<dbReference type="InterPro" id="IPR039420">
    <property type="entry name" value="WalR-like"/>
</dbReference>
<evidence type="ECO:0000256" key="7">
    <source>
        <dbReference type="PROSITE-ProRule" id="PRU01091"/>
    </source>
</evidence>
<dbReference type="InterPro" id="IPR036388">
    <property type="entry name" value="WH-like_DNA-bd_sf"/>
</dbReference>
<evidence type="ECO:0000256" key="4">
    <source>
        <dbReference type="ARBA" id="ARBA00023125"/>
    </source>
</evidence>
<dbReference type="PANTHER" id="PTHR48111">
    <property type="entry name" value="REGULATOR OF RPOS"/>
    <property type="match status" value="1"/>
</dbReference>
<evidence type="ECO:0000256" key="1">
    <source>
        <dbReference type="ARBA" id="ARBA00022553"/>
    </source>
</evidence>
<feature type="domain" description="Response regulatory" evidence="8">
    <location>
        <begin position="1"/>
        <end position="116"/>
    </location>
</feature>
<keyword evidence="2" id="KW-0902">Two-component regulatory system</keyword>
<comment type="caution">
    <text evidence="6">Lacks conserved residue(s) required for the propagation of feature annotation.</text>
</comment>
<comment type="caution">
    <text evidence="10">The sequence shown here is derived from an EMBL/GenBank/DDBJ whole genome shotgun (WGS) entry which is preliminary data.</text>
</comment>
<dbReference type="PROSITE" id="PS50110">
    <property type="entry name" value="RESPONSE_REGULATORY"/>
    <property type="match status" value="1"/>
</dbReference>
<dbReference type="CDD" id="cd00383">
    <property type="entry name" value="trans_reg_C"/>
    <property type="match status" value="1"/>
</dbReference>
<protein>
    <submittedName>
        <fullName evidence="10">DNA-binding response regulator</fullName>
    </submittedName>
</protein>
<dbReference type="Gene3D" id="1.10.10.10">
    <property type="entry name" value="Winged helix-like DNA-binding domain superfamily/Winged helix DNA-binding domain"/>
    <property type="match status" value="1"/>
</dbReference>
<dbReference type="GO" id="GO:0032993">
    <property type="term" value="C:protein-DNA complex"/>
    <property type="evidence" value="ECO:0007669"/>
    <property type="project" value="TreeGrafter"/>
</dbReference>
<dbReference type="PROSITE" id="PS51755">
    <property type="entry name" value="OMPR_PHOB"/>
    <property type="match status" value="1"/>
</dbReference>
<evidence type="ECO:0000313" key="10">
    <source>
        <dbReference type="EMBL" id="PWC28256.1"/>
    </source>
</evidence>
<dbReference type="EMBL" id="PDOA01000008">
    <property type="protein sequence ID" value="PWC28256.1"/>
    <property type="molecule type" value="Genomic_DNA"/>
</dbReference>
<name>A0A2U1V2Y6_9PROT</name>
<dbReference type="Gene3D" id="3.40.50.2300">
    <property type="match status" value="1"/>
</dbReference>
<keyword evidence="11" id="KW-1185">Reference proteome</keyword>
<dbReference type="GO" id="GO:0000156">
    <property type="term" value="F:phosphorelay response regulator activity"/>
    <property type="evidence" value="ECO:0007669"/>
    <property type="project" value="TreeGrafter"/>
</dbReference>
<keyword evidence="3" id="KW-0805">Transcription regulation</keyword>
<evidence type="ECO:0000259" key="9">
    <source>
        <dbReference type="PROSITE" id="PS51755"/>
    </source>
</evidence>
<dbReference type="GO" id="GO:0005829">
    <property type="term" value="C:cytosol"/>
    <property type="evidence" value="ECO:0007669"/>
    <property type="project" value="TreeGrafter"/>
</dbReference>
<dbReference type="SUPFAM" id="SSF52172">
    <property type="entry name" value="CheY-like"/>
    <property type="match status" value="1"/>
</dbReference>